<evidence type="ECO:0000256" key="1">
    <source>
        <dbReference type="SAM" id="MobiDB-lite"/>
    </source>
</evidence>
<reference evidence="3 4" key="1">
    <citation type="submission" date="2018-07" db="EMBL/GenBank/DDBJ databases">
        <title>Genome sequencing of Runella.</title>
        <authorList>
            <person name="Baek M.-G."/>
            <person name="Yi H."/>
        </authorList>
    </citation>
    <scope>NUCLEOTIDE SEQUENCE [LARGE SCALE GENOMIC DNA]</scope>
    <source>
        <strain evidence="3 4">HYN0085</strain>
        <plasmid evidence="3 4">unnamed5</plasmid>
    </source>
</reference>
<dbReference type="RefSeq" id="WP_114070715.1">
    <property type="nucleotide sequence ID" value="NZ_CP030855.1"/>
</dbReference>
<evidence type="ECO:0000313" key="3">
    <source>
        <dbReference type="EMBL" id="AXE21975.1"/>
    </source>
</evidence>
<dbReference type="InterPro" id="IPR001584">
    <property type="entry name" value="Integrase_cat-core"/>
</dbReference>
<dbReference type="KEGG" id="run:DR864_29360"/>
<dbReference type="AlphaFoldDB" id="A0A344TTK4"/>
<keyword evidence="3" id="KW-0614">Plasmid</keyword>
<organism evidence="3 4">
    <name type="scientific">Runella rosea</name>
    <dbReference type="NCBI Taxonomy" id="2259595"/>
    <lineage>
        <taxon>Bacteria</taxon>
        <taxon>Pseudomonadati</taxon>
        <taxon>Bacteroidota</taxon>
        <taxon>Cytophagia</taxon>
        <taxon>Cytophagales</taxon>
        <taxon>Spirosomataceae</taxon>
        <taxon>Runella</taxon>
    </lineage>
</organism>
<sequence>MLQNKCFADSLQAQEAIRRAILNYNTLRPHASCDYFTPEQAHRMKGELGRKWSPSKKREMRKVQPNVE</sequence>
<dbReference type="OrthoDB" id="936265at2"/>
<evidence type="ECO:0000313" key="4">
    <source>
        <dbReference type="Proteomes" id="UP000251993"/>
    </source>
</evidence>
<evidence type="ECO:0000259" key="2">
    <source>
        <dbReference type="Pfam" id="PF13683"/>
    </source>
</evidence>
<dbReference type="Proteomes" id="UP000251993">
    <property type="component" value="Plasmid unnamed5"/>
</dbReference>
<keyword evidence="4" id="KW-1185">Reference proteome</keyword>
<feature type="domain" description="Integrase catalytic" evidence="2">
    <location>
        <begin position="4"/>
        <end position="38"/>
    </location>
</feature>
<name>A0A344TTK4_9BACT</name>
<proteinExistence type="predicted"/>
<gene>
    <name evidence="3" type="ORF">DR864_29360</name>
</gene>
<dbReference type="GO" id="GO:0015074">
    <property type="term" value="P:DNA integration"/>
    <property type="evidence" value="ECO:0007669"/>
    <property type="project" value="InterPro"/>
</dbReference>
<geneLocation type="plasmid" evidence="3 4">
    <name>unnamed5</name>
</geneLocation>
<protein>
    <recommendedName>
        <fullName evidence="2">Integrase catalytic domain-containing protein</fullName>
    </recommendedName>
</protein>
<dbReference type="Pfam" id="PF13683">
    <property type="entry name" value="rve_3"/>
    <property type="match status" value="1"/>
</dbReference>
<feature type="region of interest" description="Disordered" evidence="1">
    <location>
        <begin position="46"/>
        <end position="68"/>
    </location>
</feature>
<accession>A0A344TTK4</accession>
<dbReference type="EMBL" id="CP030855">
    <property type="protein sequence ID" value="AXE21975.1"/>
    <property type="molecule type" value="Genomic_DNA"/>
</dbReference>